<sequence>MFRYQTTIDVNATSAKTMSYLCDVERQPEWQPDIRSCSWDAAGPTEVGKTARQVLRLLGREREATLTVDAHEPERRIRFTKVIPFPIRFGWRLEPIGEASTRIFYEVEAEPRGTFRLLSPLIAPGVRRTMEKEIRIIKDRVESLP</sequence>
<dbReference type="SUPFAM" id="SSF55961">
    <property type="entry name" value="Bet v1-like"/>
    <property type="match status" value="1"/>
</dbReference>
<gene>
    <name evidence="1" type="ORF">ACFSHS_21920</name>
</gene>
<protein>
    <submittedName>
        <fullName evidence="1">SRPBCC family protein</fullName>
    </submittedName>
</protein>
<keyword evidence="2" id="KW-1185">Reference proteome</keyword>
<evidence type="ECO:0000313" key="1">
    <source>
        <dbReference type="EMBL" id="MFD2094234.1"/>
    </source>
</evidence>
<dbReference type="InterPro" id="IPR019587">
    <property type="entry name" value="Polyketide_cyclase/dehydratase"/>
</dbReference>
<organism evidence="1 2">
    <name type="scientific">Blastococcus deserti</name>
    <dbReference type="NCBI Taxonomy" id="2259033"/>
    <lineage>
        <taxon>Bacteria</taxon>
        <taxon>Bacillati</taxon>
        <taxon>Actinomycetota</taxon>
        <taxon>Actinomycetes</taxon>
        <taxon>Geodermatophilales</taxon>
        <taxon>Geodermatophilaceae</taxon>
        <taxon>Blastococcus</taxon>
    </lineage>
</organism>
<dbReference type="InterPro" id="IPR023393">
    <property type="entry name" value="START-like_dom_sf"/>
</dbReference>
<dbReference type="EMBL" id="JBHUHP010000030">
    <property type="protein sequence ID" value="MFD2094234.1"/>
    <property type="molecule type" value="Genomic_DNA"/>
</dbReference>
<name>A0ABW4XJQ7_9ACTN</name>
<accession>A0ABW4XJQ7</accession>
<proteinExistence type="predicted"/>
<dbReference type="Proteomes" id="UP001597402">
    <property type="component" value="Unassembled WGS sequence"/>
</dbReference>
<dbReference type="Gene3D" id="3.30.530.20">
    <property type="match status" value="1"/>
</dbReference>
<dbReference type="RefSeq" id="WP_376880857.1">
    <property type="nucleotide sequence ID" value="NZ_JBHUHP010000030.1"/>
</dbReference>
<comment type="caution">
    <text evidence="1">The sequence shown here is derived from an EMBL/GenBank/DDBJ whole genome shotgun (WGS) entry which is preliminary data.</text>
</comment>
<reference evidence="2" key="1">
    <citation type="journal article" date="2019" name="Int. J. Syst. Evol. Microbiol.">
        <title>The Global Catalogue of Microorganisms (GCM) 10K type strain sequencing project: providing services to taxonomists for standard genome sequencing and annotation.</title>
        <authorList>
            <consortium name="The Broad Institute Genomics Platform"/>
            <consortium name="The Broad Institute Genome Sequencing Center for Infectious Disease"/>
            <person name="Wu L."/>
            <person name="Ma J."/>
        </authorList>
    </citation>
    <scope>NUCLEOTIDE SEQUENCE [LARGE SCALE GENOMIC DNA]</scope>
    <source>
        <strain evidence="2">JCM 3338</strain>
    </source>
</reference>
<dbReference type="Pfam" id="PF10604">
    <property type="entry name" value="Polyketide_cyc2"/>
    <property type="match status" value="1"/>
</dbReference>
<evidence type="ECO:0000313" key="2">
    <source>
        <dbReference type="Proteomes" id="UP001597402"/>
    </source>
</evidence>